<dbReference type="AlphaFoldDB" id="A0A1F5EK78"/>
<protein>
    <submittedName>
        <fullName evidence="3">Uncharacterized protein</fullName>
    </submittedName>
</protein>
<proteinExistence type="predicted"/>
<dbReference type="EMBL" id="MEZV01000008">
    <property type="protein sequence ID" value="OGD67839.1"/>
    <property type="molecule type" value="Genomic_DNA"/>
</dbReference>
<dbReference type="Proteomes" id="UP000176451">
    <property type="component" value="Unassembled WGS sequence"/>
</dbReference>
<keyword evidence="2" id="KW-0472">Membrane</keyword>
<keyword evidence="2" id="KW-1133">Transmembrane helix</keyword>
<sequence length="258" mass="31421">MLGKVIFWLVTIYFKFMERVLFYRMKKEHYKMTRERENWQEDKKLTKKGQQILDLLTDFYEIKRMKLPRIYFTLRDHNHYSPGFNVIVIGCDRTLRDYLDFPYDVWMMGEEISHFIRSRFAENDENVQEFFGYLGRRIVVEYMRDQIWLPELEKWRVGIRSLEEIVQDTERRVEIEDKLFSEHIVGLLPQNSELIQAAREHILSRTKKRTENHLNGYVAGELISWDEIIRLKSRLMKMSNEGIRELTLKIMTDHDRNS</sequence>
<keyword evidence="2" id="KW-0812">Transmembrane</keyword>
<accession>A0A1F5EK78</accession>
<evidence type="ECO:0000313" key="4">
    <source>
        <dbReference type="Proteomes" id="UP000176451"/>
    </source>
</evidence>
<evidence type="ECO:0000256" key="2">
    <source>
        <dbReference type="SAM" id="Phobius"/>
    </source>
</evidence>
<dbReference type="STRING" id="1797469.A3F08_02885"/>
<name>A0A1F5EK78_9BACT</name>
<feature type="transmembrane region" description="Helical" evidence="2">
    <location>
        <begin position="6"/>
        <end position="22"/>
    </location>
</feature>
<evidence type="ECO:0000256" key="1">
    <source>
        <dbReference type="SAM" id="Coils"/>
    </source>
</evidence>
<keyword evidence="1" id="KW-0175">Coiled coil</keyword>
<feature type="coiled-coil region" evidence="1">
    <location>
        <begin position="152"/>
        <end position="179"/>
    </location>
</feature>
<evidence type="ECO:0000313" key="3">
    <source>
        <dbReference type="EMBL" id="OGD67839.1"/>
    </source>
</evidence>
<organism evidence="3 4">
    <name type="scientific">Candidatus Berkelbacteria bacterium RIFCSPHIGHO2_12_FULL_36_9</name>
    <dbReference type="NCBI Taxonomy" id="1797469"/>
    <lineage>
        <taxon>Bacteria</taxon>
        <taxon>Candidatus Berkelbacteria</taxon>
    </lineage>
</organism>
<gene>
    <name evidence="3" type="ORF">A3F08_02885</name>
</gene>
<comment type="caution">
    <text evidence="3">The sequence shown here is derived from an EMBL/GenBank/DDBJ whole genome shotgun (WGS) entry which is preliminary data.</text>
</comment>
<reference evidence="3 4" key="1">
    <citation type="journal article" date="2016" name="Nat. Commun.">
        <title>Thousands of microbial genomes shed light on interconnected biogeochemical processes in an aquifer system.</title>
        <authorList>
            <person name="Anantharaman K."/>
            <person name="Brown C.T."/>
            <person name="Hug L.A."/>
            <person name="Sharon I."/>
            <person name="Castelle C.J."/>
            <person name="Probst A.J."/>
            <person name="Thomas B.C."/>
            <person name="Singh A."/>
            <person name="Wilkins M.J."/>
            <person name="Karaoz U."/>
            <person name="Brodie E.L."/>
            <person name="Williams K.H."/>
            <person name="Hubbard S.S."/>
            <person name="Banfield J.F."/>
        </authorList>
    </citation>
    <scope>NUCLEOTIDE SEQUENCE [LARGE SCALE GENOMIC DNA]</scope>
</reference>